<evidence type="ECO:0000313" key="2">
    <source>
        <dbReference type="EMBL" id="RDY10890.1"/>
    </source>
</evidence>
<dbReference type="AlphaFoldDB" id="A0A371I786"/>
<keyword evidence="3" id="KW-1185">Reference proteome</keyword>
<dbReference type="Pfam" id="PF24924">
    <property type="entry name" value="DUF7745"/>
    <property type="match status" value="1"/>
</dbReference>
<sequence>METKNQYRVKQWCPIQARIPNLQSLRYWGSCLRGQWRRAFKRKHGNLLCILEVEIDFQMALTLEEYERLLGLPLAESSHHFHQGQPPSWATIAKLLKISESKMEKERRN</sequence>
<name>A0A371I786_MUCPR</name>
<dbReference type="InterPro" id="IPR056647">
    <property type="entry name" value="DUF7745"/>
</dbReference>
<comment type="caution">
    <text evidence="2">The sequence shown here is derived from an EMBL/GenBank/DDBJ whole genome shotgun (WGS) entry which is preliminary data.</text>
</comment>
<dbReference type="EMBL" id="QJKJ01000752">
    <property type="protein sequence ID" value="RDY10890.1"/>
    <property type="molecule type" value="Genomic_DNA"/>
</dbReference>
<evidence type="ECO:0000259" key="1">
    <source>
        <dbReference type="Pfam" id="PF24924"/>
    </source>
</evidence>
<feature type="domain" description="DUF7745" evidence="1">
    <location>
        <begin position="56"/>
        <end position="105"/>
    </location>
</feature>
<gene>
    <name evidence="2" type="ORF">CR513_04509</name>
</gene>
<protein>
    <recommendedName>
        <fullName evidence="1">DUF7745 domain-containing protein</fullName>
    </recommendedName>
</protein>
<dbReference type="OrthoDB" id="1743443at2759"/>
<evidence type="ECO:0000313" key="3">
    <source>
        <dbReference type="Proteomes" id="UP000257109"/>
    </source>
</evidence>
<organism evidence="2 3">
    <name type="scientific">Mucuna pruriens</name>
    <name type="common">Velvet bean</name>
    <name type="synonym">Dolichos pruriens</name>
    <dbReference type="NCBI Taxonomy" id="157652"/>
    <lineage>
        <taxon>Eukaryota</taxon>
        <taxon>Viridiplantae</taxon>
        <taxon>Streptophyta</taxon>
        <taxon>Embryophyta</taxon>
        <taxon>Tracheophyta</taxon>
        <taxon>Spermatophyta</taxon>
        <taxon>Magnoliopsida</taxon>
        <taxon>eudicotyledons</taxon>
        <taxon>Gunneridae</taxon>
        <taxon>Pentapetalae</taxon>
        <taxon>rosids</taxon>
        <taxon>fabids</taxon>
        <taxon>Fabales</taxon>
        <taxon>Fabaceae</taxon>
        <taxon>Papilionoideae</taxon>
        <taxon>50 kb inversion clade</taxon>
        <taxon>NPAAA clade</taxon>
        <taxon>indigoferoid/millettioid clade</taxon>
        <taxon>Phaseoleae</taxon>
        <taxon>Mucuna</taxon>
    </lineage>
</organism>
<dbReference type="Proteomes" id="UP000257109">
    <property type="component" value="Unassembled WGS sequence"/>
</dbReference>
<accession>A0A371I786</accession>
<proteinExistence type="predicted"/>
<feature type="non-terminal residue" evidence="2">
    <location>
        <position position="1"/>
    </location>
</feature>
<reference evidence="2" key="1">
    <citation type="submission" date="2018-05" db="EMBL/GenBank/DDBJ databases">
        <title>Draft genome of Mucuna pruriens seed.</title>
        <authorList>
            <person name="Nnadi N.E."/>
            <person name="Vos R."/>
            <person name="Hasami M.H."/>
            <person name="Devisetty U.K."/>
            <person name="Aguiy J.C."/>
        </authorList>
    </citation>
    <scope>NUCLEOTIDE SEQUENCE [LARGE SCALE GENOMIC DNA]</scope>
    <source>
        <strain evidence="2">JCA_2017</strain>
    </source>
</reference>